<dbReference type="PANTHER" id="PTHR47165:SF4">
    <property type="entry name" value="OS03G0429900 PROTEIN"/>
    <property type="match status" value="1"/>
</dbReference>
<evidence type="ECO:0000256" key="3">
    <source>
        <dbReference type="ARBA" id="ARBA00022771"/>
    </source>
</evidence>
<evidence type="ECO:0000259" key="7">
    <source>
        <dbReference type="Pfam" id="PF16900"/>
    </source>
</evidence>
<dbReference type="OrthoDB" id="300060at2759"/>
<organism evidence="8 9">
    <name type="scientific">Pseudocohnilembus persalinus</name>
    <name type="common">Ciliate</name>
    <dbReference type="NCBI Taxonomy" id="266149"/>
    <lineage>
        <taxon>Eukaryota</taxon>
        <taxon>Sar</taxon>
        <taxon>Alveolata</taxon>
        <taxon>Ciliophora</taxon>
        <taxon>Intramacronucleata</taxon>
        <taxon>Oligohymenophorea</taxon>
        <taxon>Scuticociliatia</taxon>
        <taxon>Philasterida</taxon>
        <taxon>Pseudocohnilembidae</taxon>
        <taxon>Pseudocohnilembus</taxon>
    </lineage>
</organism>
<dbReference type="InterPro" id="IPR047192">
    <property type="entry name" value="Euk_RPA1_DBD_C"/>
</dbReference>
<dbReference type="InParanoid" id="A0A0V0QW91"/>
<gene>
    <name evidence="8" type="ORF">PPERSA_05081</name>
</gene>
<dbReference type="Proteomes" id="UP000054937">
    <property type="component" value="Unassembled WGS sequence"/>
</dbReference>
<dbReference type="Pfam" id="PF16900">
    <property type="entry name" value="REPA_OB_2"/>
    <property type="match status" value="1"/>
</dbReference>
<evidence type="ECO:0000313" key="9">
    <source>
        <dbReference type="Proteomes" id="UP000054937"/>
    </source>
</evidence>
<dbReference type="Pfam" id="PF08646">
    <property type="entry name" value="Rep_fac-A_C"/>
    <property type="match status" value="1"/>
</dbReference>
<sequence>MKQEEETTAPHQTIIYTPISWLKANLQNWNIKARITNKPKSIQKFINQVNKTENQVFSIDLIDQEKSQIKGSFFGEACTQFFENLKIGKIYRFSKGHVKKASGAYGNKDGIQILFNEFSEIQELEEDKNIPINTYDFVKIKELKNKELNSVVDVIGIIIEKSKISQYQTQNKTVDKMSITIVDESGYKIQIGLWDEDTKLHKYDIGDCLILKQVKISLFKQTFILSTLFGSLIYLNNYDLPQCQDLLNWYQQTCVQDNYDNQKYMSNFKPLVKIETDNIVVNLFDIEQKCLLKAQENQNLEQKILSIYLNDENNKYKCEKCQQEYASPCPRYVAMINIQDSSGSLWVKIFDELANQLFVLNAEGLKLLKEQTSQQNDEKIKKLLQESIGKEFIFQLQSKIQFYNEQPKIMHNVLQIEEVNEISETQSFLKEINEISENKN</sequence>
<dbReference type="CDD" id="cd04475">
    <property type="entry name" value="RPA1_DBD_B"/>
    <property type="match status" value="1"/>
</dbReference>
<dbReference type="GO" id="GO:0008270">
    <property type="term" value="F:zinc ion binding"/>
    <property type="evidence" value="ECO:0007669"/>
    <property type="project" value="UniProtKB-KW"/>
</dbReference>
<dbReference type="PANTHER" id="PTHR47165">
    <property type="entry name" value="OS03G0429900 PROTEIN"/>
    <property type="match status" value="1"/>
</dbReference>
<keyword evidence="9" id="KW-1185">Reference proteome</keyword>
<dbReference type="FunCoup" id="A0A0V0QW91">
    <property type="interactions" value="480"/>
</dbReference>
<dbReference type="GO" id="GO:0003677">
    <property type="term" value="F:DNA binding"/>
    <property type="evidence" value="ECO:0007669"/>
    <property type="project" value="UniProtKB-KW"/>
</dbReference>
<accession>A0A0V0QW91</accession>
<dbReference type="InterPro" id="IPR013955">
    <property type="entry name" value="Rep_factor-A_C"/>
</dbReference>
<evidence type="ECO:0000256" key="2">
    <source>
        <dbReference type="ARBA" id="ARBA00022723"/>
    </source>
</evidence>
<evidence type="ECO:0000256" key="1">
    <source>
        <dbReference type="ARBA" id="ARBA00005690"/>
    </source>
</evidence>
<evidence type="ECO:0000259" key="6">
    <source>
        <dbReference type="Pfam" id="PF08646"/>
    </source>
</evidence>
<dbReference type="InterPro" id="IPR031657">
    <property type="entry name" value="REPA_OB_2"/>
</dbReference>
<dbReference type="OMA" id="ITDIDYK"/>
<evidence type="ECO:0000256" key="5">
    <source>
        <dbReference type="ARBA" id="ARBA00023125"/>
    </source>
</evidence>
<dbReference type="EMBL" id="LDAU01000096">
    <property type="protein sequence ID" value="KRX06468.1"/>
    <property type="molecule type" value="Genomic_DNA"/>
</dbReference>
<keyword evidence="2" id="KW-0479">Metal-binding</keyword>
<dbReference type="CDD" id="cd04476">
    <property type="entry name" value="RPA1_DBD_C"/>
    <property type="match status" value="1"/>
</dbReference>
<feature type="domain" description="Replication protein A OB" evidence="7">
    <location>
        <begin position="140"/>
        <end position="233"/>
    </location>
</feature>
<keyword evidence="3" id="KW-0863">Zinc-finger</keyword>
<evidence type="ECO:0000313" key="8">
    <source>
        <dbReference type="EMBL" id="KRX06468.1"/>
    </source>
</evidence>
<dbReference type="FunFam" id="2.40.50.140:FF:000041">
    <property type="entry name" value="Replication protein A subunit"/>
    <property type="match status" value="1"/>
</dbReference>
<name>A0A0V0QW91_PSEPJ</name>
<comment type="caution">
    <text evidence="8">The sequence shown here is derived from an EMBL/GenBank/DDBJ whole genome shotgun (WGS) entry which is preliminary data.</text>
</comment>
<protein>
    <submittedName>
        <fullName evidence="8">Nucleic acid-binding, OB-fold</fullName>
    </submittedName>
</protein>
<proteinExistence type="inferred from homology"/>
<dbReference type="AlphaFoldDB" id="A0A0V0QW91"/>
<reference evidence="8 9" key="1">
    <citation type="journal article" date="2015" name="Sci. Rep.">
        <title>Genome of the facultative scuticociliatosis pathogen Pseudocohnilembus persalinus provides insight into its virulence through horizontal gene transfer.</title>
        <authorList>
            <person name="Xiong J."/>
            <person name="Wang G."/>
            <person name="Cheng J."/>
            <person name="Tian M."/>
            <person name="Pan X."/>
            <person name="Warren A."/>
            <person name="Jiang C."/>
            <person name="Yuan D."/>
            <person name="Miao W."/>
        </authorList>
    </citation>
    <scope>NUCLEOTIDE SEQUENCE [LARGE SCALE GENOMIC DNA]</scope>
    <source>
        <strain evidence="8">36N120E</strain>
    </source>
</reference>
<dbReference type="SUPFAM" id="SSF50249">
    <property type="entry name" value="Nucleic acid-binding proteins"/>
    <property type="match status" value="3"/>
</dbReference>
<feature type="domain" description="Replication factor A C-terminal" evidence="6">
    <location>
        <begin position="310"/>
        <end position="426"/>
    </location>
</feature>
<keyword evidence="5" id="KW-0238">DNA-binding</keyword>
<evidence type="ECO:0000256" key="4">
    <source>
        <dbReference type="ARBA" id="ARBA00022833"/>
    </source>
</evidence>
<comment type="similarity">
    <text evidence="1">Belongs to the replication factor A protein 1 family.</text>
</comment>
<dbReference type="InterPro" id="IPR012340">
    <property type="entry name" value="NA-bd_OB-fold"/>
</dbReference>
<dbReference type="Gene3D" id="2.40.50.140">
    <property type="entry name" value="Nucleic acid-binding proteins"/>
    <property type="match status" value="3"/>
</dbReference>
<keyword evidence="4" id="KW-0862">Zinc</keyword>